<proteinExistence type="predicted"/>
<reference evidence="3" key="1">
    <citation type="submission" date="2025-08" db="UniProtKB">
        <authorList>
            <consortium name="RefSeq"/>
        </authorList>
    </citation>
    <scope>IDENTIFICATION</scope>
    <source>
        <tissue evidence="3">Muscle</tissue>
    </source>
</reference>
<dbReference type="GeneID" id="111085915"/>
<protein>
    <submittedName>
        <fullName evidence="3">Uncharacterized protein C7orf43 homolog isoform X1</fullName>
    </submittedName>
</protein>
<evidence type="ECO:0000259" key="1">
    <source>
        <dbReference type="Pfam" id="PF23652"/>
    </source>
</evidence>
<evidence type="ECO:0000313" key="2">
    <source>
        <dbReference type="Proteomes" id="UP000694941"/>
    </source>
</evidence>
<feature type="domain" description="TRAPP14 C-terminal" evidence="1">
    <location>
        <begin position="171"/>
        <end position="289"/>
    </location>
</feature>
<dbReference type="PANTHER" id="PTHR16096">
    <property type="entry name" value="MICROTUBULE-ASSOCIATED PROTEIN 11"/>
    <property type="match status" value="1"/>
</dbReference>
<evidence type="ECO:0000313" key="3">
    <source>
        <dbReference type="RefSeq" id="XP_022242453.1"/>
    </source>
</evidence>
<organism evidence="2 3">
    <name type="scientific">Limulus polyphemus</name>
    <name type="common">Atlantic horseshoe crab</name>
    <dbReference type="NCBI Taxonomy" id="6850"/>
    <lineage>
        <taxon>Eukaryota</taxon>
        <taxon>Metazoa</taxon>
        <taxon>Ecdysozoa</taxon>
        <taxon>Arthropoda</taxon>
        <taxon>Chelicerata</taxon>
        <taxon>Merostomata</taxon>
        <taxon>Xiphosura</taxon>
        <taxon>Limulidae</taxon>
        <taxon>Limulus</taxon>
    </lineage>
</organism>
<name>A0ABM1SFP8_LIMPO</name>
<dbReference type="Proteomes" id="UP000694941">
    <property type="component" value="Unplaced"/>
</dbReference>
<dbReference type="InterPro" id="IPR031626">
    <property type="entry name" value="TRAPPC14"/>
</dbReference>
<dbReference type="PANTHER" id="PTHR16096:SF8">
    <property type="entry name" value="TRAFFICKING PROTEIN PARTICLE COMPLEX SUBUNIT 14"/>
    <property type="match status" value="1"/>
</dbReference>
<sequence length="357" mass="41290">MDSSYILAVEDHDKVRFVENIDENRNSIAQPQRPMLITSRYFTVDGQHYYCINLGNVEEETIIHSLYLKAEGRRELLMTTFHDGDNPKEEYAFLKPTGLRCSGWENQFPIRLKPREQHSYLFLIRFNKIVFQKVTKDVEIPLSAVLQTEQNRCTKTVIHVLPSLRVRRPLLTMTAECEPPLDLNDSFQVKYTITNHLQDFLAIYLFWDPTVPSTSLSTHSNQVQESRSIICHKPLSNLGSCQGGSQLHTTVCFSATKEGVYEVGQHMKLKLHYRTEPVTNTRTLSSYHTSLEPQPNRKFQDDISGSYDGQIDSLFYQSSVVLALDKIVKQPCQIYLFKSLEKQWNLYLQQPVMSEDT</sequence>
<dbReference type="InterPro" id="IPR055452">
    <property type="entry name" value="TRAPP14_C"/>
</dbReference>
<dbReference type="RefSeq" id="XP_022242453.1">
    <property type="nucleotide sequence ID" value="XM_022386745.1"/>
</dbReference>
<keyword evidence="2" id="KW-1185">Reference proteome</keyword>
<gene>
    <name evidence="3" type="primary">LOC111085915</name>
</gene>
<dbReference type="Pfam" id="PF23652">
    <property type="entry name" value="TRAPP14_C"/>
    <property type="match status" value="1"/>
</dbReference>
<accession>A0ABM1SFP8</accession>